<evidence type="ECO:0000256" key="1">
    <source>
        <dbReference type="SAM" id="SignalP"/>
    </source>
</evidence>
<dbReference type="AlphaFoldDB" id="A0A0A0K635"/>
<reference evidence="3 4" key="2">
    <citation type="journal article" date="2009" name="PLoS ONE">
        <title>An integrated genetic and cytogenetic map of the cucumber genome.</title>
        <authorList>
            <person name="Ren Y."/>
            <person name="Zhang Z."/>
            <person name="Liu J."/>
            <person name="Staub J.E."/>
            <person name="Han Y."/>
            <person name="Cheng Z."/>
            <person name="Li X."/>
            <person name="Lu J."/>
            <person name="Miao H."/>
            <person name="Kang H."/>
            <person name="Xie B."/>
            <person name="Gu X."/>
            <person name="Wang X."/>
            <person name="Du Y."/>
            <person name="Jin W."/>
            <person name="Huang S."/>
        </authorList>
    </citation>
    <scope>NUCLEOTIDE SEQUENCE [LARGE SCALE GENOMIC DNA]</scope>
    <source>
        <strain evidence="4">cv. 9930</strain>
    </source>
</reference>
<dbReference type="InterPro" id="IPR036312">
    <property type="entry name" value="Bifun_inhib/LTP/seed_sf"/>
</dbReference>
<dbReference type="GO" id="GO:0009627">
    <property type="term" value="P:systemic acquired resistance"/>
    <property type="evidence" value="ECO:0007669"/>
    <property type="project" value="InterPro"/>
</dbReference>
<keyword evidence="1" id="KW-0732">Signal</keyword>
<dbReference type="Pfam" id="PF00234">
    <property type="entry name" value="Tryp_alpha_amyl"/>
    <property type="match status" value="1"/>
</dbReference>
<dbReference type="GO" id="GO:0005504">
    <property type="term" value="F:fatty acid binding"/>
    <property type="evidence" value="ECO:0007669"/>
    <property type="project" value="InterPro"/>
</dbReference>
<dbReference type="PANTHER" id="PTHR33122:SF33">
    <property type="entry name" value="BIFUNCTIONAL INHIBITOR_LIPID-TRANSFER PROTEIN_SEED STORAGE 2S ALBUMIN SUPERFAMILY PROTEIN"/>
    <property type="match status" value="1"/>
</dbReference>
<reference evidence="3 4" key="4">
    <citation type="journal article" date="2011" name="BMC Genomics">
        <title>RNA-Seq improves annotation of protein-coding genes in the cucumber genome.</title>
        <authorList>
            <person name="Li Z."/>
            <person name="Zhang Z."/>
            <person name="Yan P."/>
            <person name="Huang S."/>
            <person name="Fei Z."/>
            <person name="Lin K."/>
        </authorList>
    </citation>
    <scope>NUCLEOTIDE SEQUENCE [LARGE SCALE GENOMIC DNA]</scope>
    <source>
        <strain evidence="4">cv. 9930</strain>
    </source>
</reference>
<accession>A0A0A0K635</accession>
<evidence type="ECO:0000313" key="4">
    <source>
        <dbReference type="Proteomes" id="UP000029981"/>
    </source>
</evidence>
<dbReference type="EMBL" id="CM002928">
    <property type="protein sequence ID" value="KGN45155.1"/>
    <property type="molecule type" value="Genomic_DNA"/>
</dbReference>
<sequence length="104" mass="11285">MKQAIFKPLEFLVFMLAITSFLGQAKAKFCSNSLIYSLVQLIPCRPSLSPFHPIPPSLVCCDAIKTLGQSCICALLDAPPVSGVDYNLAMSLPQKCAANFEPCF</sequence>
<dbReference type="InterPro" id="IPR016140">
    <property type="entry name" value="Bifunc_inhib/LTP/seed_store"/>
</dbReference>
<dbReference type="InterPro" id="IPR039265">
    <property type="entry name" value="DIR1-like"/>
</dbReference>
<feature type="chain" id="PRO_5001971804" description="Bifunctional inhibitor/plant lipid transfer protein/seed storage helical domain-containing protein" evidence="1">
    <location>
        <begin position="28"/>
        <end position="104"/>
    </location>
</feature>
<feature type="domain" description="Bifunctional inhibitor/plant lipid transfer protein/seed storage helical" evidence="2">
    <location>
        <begin position="39"/>
        <end position="103"/>
    </location>
</feature>
<protein>
    <recommendedName>
        <fullName evidence="2">Bifunctional inhibitor/plant lipid transfer protein/seed storage helical domain-containing protein</fullName>
    </recommendedName>
</protein>
<dbReference type="OMA" id="NFGPCEL"/>
<feature type="signal peptide" evidence="1">
    <location>
        <begin position="1"/>
        <end position="27"/>
    </location>
</feature>
<organism evidence="3 4">
    <name type="scientific">Cucumis sativus</name>
    <name type="common">Cucumber</name>
    <dbReference type="NCBI Taxonomy" id="3659"/>
    <lineage>
        <taxon>Eukaryota</taxon>
        <taxon>Viridiplantae</taxon>
        <taxon>Streptophyta</taxon>
        <taxon>Embryophyta</taxon>
        <taxon>Tracheophyta</taxon>
        <taxon>Spermatophyta</taxon>
        <taxon>Magnoliopsida</taxon>
        <taxon>eudicotyledons</taxon>
        <taxon>Gunneridae</taxon>
        <taxon>Pentapetalae</taxon>
        <taxon>rosids</taxon>
        <taxon>fabids</taxon>
        <taxon>Cucurbitales</taxon>
        <taxon>Cucurbitaceae</taxon>
        <taxon>Benincaseae</taxon>
        <taxon>Cucumis</taxon>
    </lineage>
</organism>
<proteinExistence type="predicted"/>
<gene>
    <name evidence="3" type="ORF">Csa_7G428920</name>
</gene>
<keyword evidence="4" id="KW-1185">Reference proteome</keyword>
<dbReference type="Proteomes" id="UP000029981">
    <property type="component" value="Chromosome 7"/>
</dbReference>
<dbReference type="Gramene" id="KGN45155">
    <property type="protein sequence ID" value="KGN45155"/>
    <property type="gene ID" value="Csa_7G428920"/>
</dbReference>
<reference evidence="3 4" key="1">
    <citation type="journal article" date="2009" name="Nat. Genet.">
        <title>The genome of the cucumber, Cucumis sativus L.</title>
        <authorList>
            <person name="Huang S."/>
            <person name="Li R."/>
            <person name="Zhang Z."/>
            <person name="Li L."/>
            <person name="Gu X."/>
            <person name="Fan W."/>
            <person name="Lucas W.J."/>
            <person name="Wang X."/>
            <person name="Xie B."/>
            <person name="Ni P."/>
            <person name="Ren Y."/>
            <person name="Zhu H."/>
            <person name="Li J."/>
            <person name="Lin K."/>
            <person name="Jin W."/>
            <person name="Fei Z."/>
            <person name="Li G."/>
            <person name="Staub J."/>
            <person name="Kilian A."/>
            <person name="van der Vossen E.A."/>
            <person name="Wu Y."/>
            <person name="Guo J."/>
            <person name="He J."/>
            <person name="Jia Z."/>
            <person name="Ren Y."/>
            <person name="Tian G."/>
            <person name="Lu Y."/>
            <person name="Ruan J."/>
            <person name="Qian W."/>
            <person name="Wang M."/>
            <person name="Huang Q."/>
            <person name="Li B."/>
            <person name="Xuan Z."/>
            <person name="Cao J."/>
            <person name="Asan"/>
            <person name="Wu Z."/>
            <person name="Zhang J."/>
            <person name="Cai Q."/>
            <person name="Bai Y."/>
            <person name="Zhao B."/>
            <person name="Han Y."/>
            <person name="Li Y."/>
            <person name="Li X."/>
            <person name="Wang S."/>
            <person name="Shi Q."/>
            <person name="Liu S."/>
            <person name="Cho W.K."/>
            <person name="Kim J.Y."/>
            <person name="Xu Y."/>
            <person name="Heller-Uszynska K."/>
            <person name="Miao H."/>
            <person name="Cheng Z."/>
            <person name="Zhang S."/>
            <person name="Wu J."/>
            <person name="Yang Y."/>
            <person name="Kang H."/>
            <person name="Li M."/>
            <person name="Liang H."/>
            <person name="Ren X."/>
            <person name="Shi Z."/>
            <person name="Wen M."/>
            <person name="Jian M."/>
            <person name="Yang H."/>
            <person name="Zhang G."/>
            <person name="Yang Z."/>
            <person name="Chen R."/>
            <person name="Liu S."/>
            <person name="Li J."/>
            <person name="Ma L."/>
            <person name="Liu H."/>
            <person name="Zhou Y."/>
            <person name="Zhao J."/>
            <person name="Fang X."/>
            <person name="Li G."/>
            <person name="Fang L."/>
            <person name="Li Y."/>
            <person name="Liu D."/>
            <person name="Zheng H."/>
            <person name="Zhang Y."/>
            <person name="Qin N."/>
            <person name="Li Z."/>
            <person name="Yang G."/>
            <person name="Yang S."/>
            <person name="Bolund L."/>
            <person name="Kristiansen K."/>
            <person name="Zheng H."/>
            <person name="Li S."/>
            <person name="Zhang X."/>
            <person name="Yang H."/>
            <person name="Wang J."/>
            <person name="Sun R."/>
            <person name="Zhang B."/>
            <person name="Jiang S."/>
            <person name="Wang J."/>
            <person name="Du Y."/>
            <person name="Li S."/>
        </authorList>
    </citation>
    <scope>NUCLEOTIDE SEQUENCE [LARGE SCALE GENOMIC DNA]</scope>
    <source>
        <strain evidence="4">cv. 9930</strain>
    </source>
</reference>
<dbReference type="Gene3D" id="1.10.110.10">
    <property type="entry name" value="Plant lipid-transfer and hydrophobic proteins"/>
    <property type="match status" value="1"/>
</dbReference>
<dbReference type="PANTHER" id="PTHR33122">
    <property type="entry name" value="LIPID BINDING PROTEIN-RELATED"/>
    <property type="match status" value="1"/>
</dbReference>
<evidence type="ECO:0000259" key="2">
    <source>
        <dbReference type="Pfam" id="PF00234"/>
    </source>
</evidence>
<evidence type="ECO:0000313" key="3">
    <source>
        <dbReference type="EMBL" id="KGN45155.1"/>
    </source>
</evidence>
<reference evidence="3 4" key="3">
    <citation type="journal article" date="2010" name="BMC Genomics">
        <title>Transcriptome sequencing and comparative analysis of cucumber flowers with different sex types.</title>
        <authorList>
            <person name="Guo S."/>
            <person name="Zheng Y."/>
            <person name="Joung J.G."/>
            <person name="Liu S."/>
            <person name="Zhang Z."/>
            <person name="Crasta O.R."/>
            <person name="Sobral B.W."/>
            <person name="Xu Y."/>
            <person name="Huang S."/>
            <person name="Fei Z."/>
        </authorList>
    </citation>
    <scope>NUCLEOTIDE SEQUENCE [LARGE SCALE GENOMIC DNA]</scope>
    <source>
        <strain evidence="4">cv. 9930</strain>
    </source>
</reference>
<dbReference type="eggNOG" id="ENOG502S5C6">
    <property type="taxonomic scope" value="Eukaryota"/>
</dbReference>
<name>A0A0A0K635_CUCSA</name>
<dbReference type="SUPFAM" id="SSF47699">
    <property type="entry name" value="Bifunctional inhibitor/lipid-transfer protein/seed storage 2S albumin"/>
    <property type="match status" value="1"/>
</dbReference>